<feature type="DNA-binding region" description="H-T-H motif" evidence="4">
    <location>
        <begin position="23"/>
        <end position="42"/>
    </location>
</feature>
<reference evidence="6 7" key="1">
    <citation type="submission" date="2020-08" db="EMBL/GenBank/DDBJ databases">
        <title>The Agave Microbiome: Exploring the role of microbial communities in plant adaptations to desert environments.</title>
        <authorList>
            <person name="Partida-Martinez L.P."/>
        </authorList>
    </citation>
    <scope>NUCLEOTIDE SEQUENCE [LARGE SCALE GENOMIC DNA]</scope>
    <source>
        <strain evidence="6 7">AS2.23</strain>
    </source>
</reference>
<dbReference type="Gene3D" id="1.10.357.10">
    <property type="entry name" value="Tetracycline Repressor, domain 2"/>
    <property type="match status" value="1"/>
</dbReference>
<dbReference type="PANTHER" id="PTHR30055:SF234">
    <property type="entry name" value="HTH-TYPE TRANSCRIPTIONAL REGULATOR BETI"/>
    <property type="match status" value="1"/>
</dbReference>
<gene>
    <name evidence="6" type="ORF">FHR75_000806</name>
</gene>
<dbReference type="RefSeq" id="WP_183390449.1">
    <property type="nucleotide sequence ID" value="NZ_JACHVY010000001.1"/>
</dbReference>
<evidence type="ECO:0000313" key="7">
    <source>
        <dbReference type="Proteomes" id="UP000533269"/>
    </source>
</evidence>
<sequence>MERDRLLRLVAEHVLAHGVTSLTLRGLARAVGSNNRMLLYYFGSKEQLVGEALRAVGRDAFPSFENAWAALENGDGDLRADLQRVWDQIADPGNLPFLRLFFEVFGQASQQAGYADLLGDIGSWQGPAVARFQREGMTPALAEARAVELTALWRGLQMTLIITGDAAAVGRVQAQALEAFCARVGEVTPRRVL</sequence>
<evidence type="ECO:0000313" key="6">
    <source>
        <dbReference type="EMBL" id="MBB2900018.1"/>
    </source>
</evidence>
<feature type="domain" description="HTH tetR-type" evidence="5">
    <location>
        <begin position="1"/>
        <end position="60"/>
    </location>
</feature>
<reference evidence="6 7" key="2">
    <citation type="submission" date="2020-08" db="EMBL/GenBank/DDBJ databases">
        <authorList>
            <person name="Partida-Martinez L."/>
            <person name="Huntemann M."/>
            <person name="Clum A."/>
            <person name="Wang J."/>
            <person name="Palaniappan K."/>
            <person name="Ritter S."/>
            <person name="Chen I.-M."/>
            <person name="Stamatis D."/>
            <person name="Reddy T."/>
            <person name="O'Malley R."/>
            <person name="Daum C."/>
            <person name="Shapiro N."/>
            <person name="Ivanova N."/>
            <person name="Kyrpides N."/>
            <person name="Woyke T."/>
        </authorList>
    </citation>
    <scope>NUCLEOTIDE SEQUENCE [LARGE SCALE GENOMIC DNA]</scope>
    <source>
        <strain evidence="6 7">AS2.23</strain>
    </source>
</reference>
<dbReference type="InterPro" id="IPR001647">
    <property type="entry name" value="HTH_TetR"/>
</dbReference>
<keyword evidence="3" id="KW-0804">Transcription</keyword>
<dbReference type="SUPFAM" id="SSF46689">
    <property type="entry name" value="Homeodomain-like"/>
    <property type="match status" value="1"/>
</dbReference>
<evidence type="ECO:0000256" key="2">
    <source>
        <dbReference type="ARBA" id="ARBA00023125"/>
    </source>
</evidence>
<organism evidence="6 7">
    <name type="scientific">Kineococcus radiotolerans</name>
    <dbReference type="NCBI Taxonomy" id="131568"/>
    <lineage>
        <taxon>Bacteria</taxon>
        <taxon>Bacillati</taxon>
        <taxon>Actinomycetota</taxon>
        <taxon>Actinomycetes</taxon>
        <taxon>Kineosporiales</taxon>
        <taxon>Kineosporiaceae</taxon>
        <taxon>Kineococcus</taxon>
    </lineage>
</organism>
<dbReference type="AlphaFoldDB" id="A0A7W4XVN5"/>
<dbReference type="GO" id="GO:0003700">
    <property type="term" value="F:DNA-binding transcription factor activity"/>
    <property type="evidence" value="ECO:0007669"/>
    <property type="project" value="TreeGrafter"/>
</dbReference>
<dbReference type="InterPro" id="IPR009057">
    <property type="entry name" value="Homeodomain-like_sf"/>
</dbReference>
<dbReference type="Pfam" id="PF00440">
    <property type="entry name" value="TetR_N"/>
    <property type="match status" value="1"/>
</dbReference>
<dbReference type="InterPro" id="IPR050109">
    <property type="entry name" value="HTH-type_TetR-like_transc_reg"/>
</dbReference>
<evidence type="ECO:0000259" key="5">
    <source>
        <dbReference type="PROSITE" id="PS50977"/>
    </source>
</evidence>
<dbReference type="EMBL" id="JACHVY010000001">
    <property type="protein sequence ID" value="MBB2900018.1"/>
    <property type="molecule type" value="Genomic_DNA"/>
</dbReference>
<dbReference type="PROSITE" id="PS50977">
    <property type="entry name" value="HTH_TETR_2"/>
    <property type="match status" value="1"/>
</dbReference>
<proteinExistence type="predicted"/>
<comment type="caution">
    <text evidence="6">The sequence shown here is derived from an EMBL/GenBank/DDBJ whole genome shotgun (WGS) entry which is preliminary data.</text>
</comment>
<name>A0A7W4XVN5_KINRA</name>
<keyword evidence="2 4" id="KW-0238">DNA-binding</keyword>
<dbReference type="Proteomes" id="UP000533269">
    <property type="component" value="Unassembled WGS sequence"/>
</dbReference>
<evidence type="ECO:0000256" key="3">
    <source>
        <dbReference type="ARBA" id="ARBA00023163"/>
    </source>
</evidence>
<keyword evidence="1" id="KW-0805">Transcription regulation</keyword>
<protein>
    <submittedName>
        <fullName evidence="6">AcrR family transcriptional regulator</fullName>
    </submittedName>
</protein>
<dbReference type="PANTHER" id="PTHR30055">
    <property type="entry name" value="HTH-TYPE TRANSCRIPTIONAL REGULATOR RUTR"/>
    <property type="match status" value="1"/>
</dbReference>
<dbReference type="GO" id="GO:0000976">
    <property type="term" value="F:transcription cis-regulatory region binding"/>
    <property type="evidence" value="ECO:0007669"/>
    <property type="project" value="TreeGrafter"/>
</dbReference>
<evidence type="ECO:0000256" key="4">
    <source>
        <dbReference type="PROSITE-ProRule" id="PRU00335"/>
    </source>
</evidence>
<evidence type="ECO:0000256" key="1">
    <source>
        <dbReference type="ARBA" id="ARBA00023015"/>
    </source>
</evidence>
<accession>A0A7W4XVN5</accession>